<evidence type="ECO:0000259" key="1">
    <source>
        <dbReference type="Pfam" id="PF00155"/>
    </source>
</evidence>
<protein>
    <submittedName>
        <fullName evidence="2">PLP-dependent aminotransferase family protein</fullName>
    </submittedName>
</protein>
<proteinExistence type="predicted"/>
<dbReference type="GO" id="GO:0030170">
    <property type="term" value="F:pyridoxal phosphate binding"/>
    <property type="evidence" value="ECO:0007669"/>
    <property type="project" value="InterPro"/>
</dbReference>
<organism evidence="2 3">
    <name type="scientific">Bradyrhizobium elkanii</name>
    <dbReference type="NCBI Taxonomy" id="29448"/>
    <lineage>
        <taxon>Bacteria</taxon>
        <taxon>Pseudomonadati</taxon>
        <taxon>Pseudomonadota</taxon>
        <taxon>Alphaproteobacteria</taxon>
        <taxon>Hyphomicrobiales</taxon>
        <taxon>Nitrobacteraceae</taxon>
        <taxon>Bradyrhizobium</taxon>
    </lineage>
</organism>
<dbReference type="EMBL" id="SZZP01000028">
    <property type="protein sequence ID" value="TKV74019.1"/>
    <property type="molecule type" value="Genomic_DNA"/>
</dbReference>
<dbReference type="InterPro" id="IPR015421">
    <property type="entry name" value="PyrdxlP-dep_Trfase_major"/>
</dbReference>
<dbReference type="InterPro" id="IPR051446">
    <property type="entry name" value="HTH_trans_reg/aminotransferase"/>
</dbReference>
<dbReference type="SUPFAM" id="SSF53383">
    <property type="entry name" value="PLP-dependent transferases"/>
    <property type="match status" value="1"/>
</dbReference>
<comment type="caution">
    <text evidence="2">The sequence shown here is derived from an EMBL/GenBank/DDBJ whole genome shotgun (WGS) entry which is preliminary data.</text>
</comment>
<dbReference type="Pfam" id="PF00155">
    <property type="entry name" value="Aminotran_1_2"/>
    <property type="match status" value="1"/>
</dbReference>
<dbReference type="Gene3D" id="3.40.640.10">
    <property type="entry name" value="Type I PLP-dependent aspartate aminotransferase-like (Major domain)"/>
    <property type="match status" value="1"/>
</dbReference>
<dbReference type="InterPro" id="IPR015422">
    <property type="entry name" value="PyrdxlP-dep_Trfase_small"/>
</dbReference>
<evidence type="ECO:0000313" key="2">
    <source>
        <dbReference type="EMBL" id="TKV74019.1"/>
    </source>
</evidence>
<dbReference type="RefSeq" id="WP_137482997.1">
    <property type="nucleotide sequence ID" value="NZ_SZZP01000028.1"/>
</dbReference>
<dbReference type="Proteomes" id="UP000305095">
    <property type="component" value="Unassembled WGS sequence"/>
</dbReference>
<name>A0A4U6RI54_BRAEL</name>
<evidence type="ECO:0000313" key="3">
    <source>
        <dbReference type="Proteomes" id="UP000305095"/>
    </source>
</evidence>
<sequence>MRNDVIDLSRAVPPIVPALEATLAKSIGERLSRSDAGGLLRTNRPRGTEDDRRTGAEWIAQRLAFTPDIDRMIVTNGTLNVLFLLLNQLVGKSGTLLTEEMTYPNMQALSGILGFNIKGIPLDGDGLNPNAFEDLCRKIDTPKVLYTIPTVQNPTAIVMPPKRRVEIATIARKYNVLIIEDDAQALMVEEAGAPIATLAPELTWYVMGLAKTVVMGMRVAFLMTPRAEDAGALMSKFGKMSMWFVAALQAELAQAFVANRVAYEATINIRKIAAARRRIVADILQRPELAKGPLGLHVWVPTRADARDLATEALAAGVLVRPGIQFAAEPVLSEAMHGLRVSYCETRKEDDLRRGLAILAKIISA</sequence>
<gene>
    <name evidence="2" type="ORF">FDV58_33990</name>
</gene>
<dbReference type="Gene3D" id="3.90.1150.10">
    <property type="entry name" value="Aspartate Aminotransferase, domain 1"/>
    <property type="match status" value="1"/>
</dbReference>
<reference evidence="2 3" key="1">
    <citation type="submission" date="2019-05" db="EMBL/GenBank/DDBJ databases">
        <title>Draft Genome of Bradyrhizobium elkanii strain SEMIA 938, Used in Commercial Inoculants for Lupinus spp. in Brazil.</title>
        <authorList>
            <person name="Hungria M."/>
            <person name="Delamuta J.R.M."/>
            <person name="Ribeiro R.A."/>
            <person name="Nogueira M.A."/>
        </authorList>
    </citation>
    <scope>NUCLEOTIDE SEQUENCE [LARGE SCALE GENOMIC DNA]</scope>
    <source>
        <strain evidence="2 3">Semia 938</strain>
    </source>
</reference>
<keyword evidence="2" id="KW-0808">Transferase</keyword>
<dbReference type="InterPro" id="IPR004839">
    <property type="entry name" value="Aminotransferase_I/II_large"/>
</dbReference>
<dbReference type="InterPro" id="IPR015424">
    <property type="entry name" value="PyrdxlP-dep_Trfase"/>
</dbReference>
<accession>A0A4U6RI54</accession>
<dbReference type="PANTHER" id="PTHR46577:SF1">
    <property type="entry name" value="HTH-TYPE TRANSCRIPTIONAL REGULATORY PROTEIN GABR"/>
    <property type="match status" value="1"/>
</dbReference>
<dbReference type="CDD" id="cd00609">
    <property type="entry name" value="AAT_like"/>
    <property type="match status" value="1"/>
</dbReference>
<dbReference type="AlphaFoldDB" id="A0A4U6RI54"/>
<dbReference type="PANTHER" id="PTHR46577">
    <property type="entry name" value="HTH-TYPE TRANSCRIPTIONAL REGULATORY PROTEIN GABR"/>
    <property type="match status" value="1"/>
</dbReference>
<keyword evidence="2" id="KW-0032">Aminotransferase</keyword>
<dbReference type="GO" id="GO:0008483">
    <property type="term" value="F:transaminase activity"/>
    <property type="evidence" value="ECO:0007669"/>
    <property type="project" value="UniProtKB-KW"/>
</dbReference>
<feature type="domain" description="Aminotransferase class I/classII large" evidence="1">
    <location>
        <begin position="29"/>
        <end position="346"/>
    </location>
</feature>